<evidence type="ECO:0000313" key="2">
    <source>
        <dbReference type="EMBL" id="MEE4544256.1"/>
    </source>
</evidence>
<gene>
    <name evidence="2" type="ORF">V2S66_20030</name>
</gene>
<dbReference type="PROSITE" id="PS51819">
    <property type="entry name" value="VOC"/>
    <property type="match status" value="1"/>
</dbReference>
<dbReference type="Gene3D" id="3.10.180.10">
    <property type="entry name" value="2,3-Dihydroxybiphenyl 1,2-Dioxygenase, domain 1"/>
    <property type="match status" value="1"/>
</dbReference>
<dbReference type="InterPro" id="IPR029068">
    <property type="entry name" value="Glyas_Bleomycin-R_OHBP_Dase"/>
</dbReference>
<dbReference type="Proteomes" id="UP001344658">
    <property type="component" value="Unassembled WGS sequence"/>
</dbReference>
<reference evidence="2 3" key="1">
    <citation type="submission" date="2023-12" db="EMBL/GenBank/DDBJ databases">
        <title>Streptomyces sp. V4-01.</title>
        <authorList>
            <person name="Somphong A."/>
            <person name="Phongsopitanun W."/>
        </authorList>
    </citation>
    <scope>NUCLEOTIDE SEQUENCE [LARGE SCALE GENOMIC DNA]</scope>
    <source>
        <strain evidence="2 3">V4-01</strain>
    </source>
</reference>
<organism evidence="2 3">
    <name type="scientific">Actinacidiphila polyblastidii</name>
    <dbReference type="NCBI Taxonomy" id="3110430"/>
    <lineage>
        <taxon>Bacteria</taxon>
        <taxon>Bacillati</taxon>
        <taxon>Actinomycetota</taxon>
        <taxon>Actinomycetes</taxon>
        <taxon>Kitasatosporales</taxon>
        <taxon>Streptomycetaceae</taxon>
        <taxon>Actinacidiphila</taxon>
    </lineage>
</organism>
<dbReference type="InterPro" id="IPR041581">
    <property type="entry name" value="Glyoxalase_6"/>
</dbReference>
<evidence type="ECO:0000259" key="1">
    <source>
        <dbReference type="PROSITE" id="PS51819"/>
    </source>
</evidence>
<name>A0ABU7PEP7_9ACTN</name>
<dbReference type="SUPFAM" id="SSF54593">
    <property type="entry name" value="Glyoxalase/Bleomycin resistance protein/Dihydroxybiphenyl dioxygenase"/>
    <property type="match status" value="1"/>
</dbReference>
<comment type="caution">
    <text evidence="2">The sequence shown here is derived from an EMBL/GenBank/DDBJ whole genome shotgun (WGS) entry which is preliminary data.</text>
</comment>
<accession>A0ABU7PEP7</accession>
<dbReference type="PANTHER" id="PTHR35908">
    <property type="entry name" value="HYPOTHETICAL FUSION PROTEIN"/>
    <property type="match status" value="1"/>
</dbReference>
<protein>
    <submittedName>
        <fullName evidence="2">VOC family protein</fullName>
    </submittedName>
</protein>
<dbReference type="CDD" id="cd06587">
    <property type="entry name" value="VOC"/>
    <property type="match status" value="1"/>
</dbReference>
<proteinExistence type="predicted"/>
<sequence>MIGKLSAVALDCPDPKALAAFYAEVVGGTVEVEAEEWVELRHDGDGPHLAFQLAPDHRPPVWRDPARPQQLHLDVKVARAEMDAAEQRVLELGATLLEGDHDGARNWRVYADPAGHPFCLCAC</sequence>
<dbReference type="PANTHER" id="PTHR35908:SF1">
    <property type="entry name" value="CONSERVED PROTEIN"/>
    <property type="match status" value="1"/>
</dbReference>
<dbReference type="EMBL" id="JAZEWV010000016">
    <property type="protein sequence ID" value="MEE4544256.1"/>
    <property type="molecule type" value="Genomic_DNA"/>
</dbReference>
<feature type="domain" description="VOC" evidence="1">
    <location>
        <begin position="4"/>
        <end position="123"/>
    </location>
</feature>
<evidence type="ECO:0000313" key="3">
    <source>
        <dbReference type="Proteomes" id="UP001344658"/>
    </source>
</evidence>
<dbReference type="Pfam" id="PF18029">
    <property type="entry name" value="Glyoxalase_6"/>
    <property type="match status" value="1"/>
</dbReference>
<dbReference type="RefSeq" id="WP_330797257.1">
    <property type="nucleotide sequence ID" value="NZ_JAZEWV010000016.1"/>
</dbReference>
<keyword evidence="3" id="KW-1185">Reference proteome</keyword>
<dbReference type="InterPro" id="IPR037523">
    <property type="entry name" value="VOC_core"/>
</dbReference>